<evidence type="ECO:0000256" key="2">
    <source>
        <dbReference type="ARBA" id="ARBA00023015"/>
    </source>
</evidence>
<dbReference type="GO" id="GO:0043565">
    <property type="term" value="F:sequence-specific DNA binding"/>
    <property type="evidence" value="ECO:0007669"/>
    <property type="project" value="InterPro"/>
</dbReference>
<dbReference type="FunFam" id="2.20.25.80:FF:000002">
    <property type="entry name" value="probable WRKY transcription factor 31"/>
    <property type="match status" value="1"/>
</dbReference>
<dbReference type="PANTHER" id="PTHR31429">
    <property type="entry name" value="WRKY TRANSCRIPTION FACTOR 36-RELATED"/>
    <property type="match status" value="1"/>
</dbReference>
<evidence type="ECO:0000259" key="7">
    <source>
        <dbReference type="PROSITE" id="PS50811"/>
    </source>
</evidence>
<keyword evidence="9" id="KW-1185">Reference proteome</keyword>
<keyword evidence="3" id="KW-0238">DNA-binding</keyword>
<dbReference type="OrthoDB" id="1912868at2759"/>
<feature type="compositionally biased region" description="Polar residues" evidence="6">
    <location>
        <begin position="208"/>
        <end position="224"/>
    </location>
</feature>
<name>A0A8X8CBR3_POPTO</name>
<dbReference type="PROSITE" id="PS50811">
    <property type="entry name" value="WRKY"/>
    <property type="match status" value="1"/>
</dbReference>
<evidence type="ECO:0000256" key="4">
    <source>
        <dbReference type="ARBA" id="ARBA00023163"/>
    </source>
</evidence>
<feature type="region of interest" description="Disordered" evidence="6">
    <location>
        <begin position="608"/>
        <end position="642"/>
    </location>
</feature>
<evidence type="ECO:0000256" key="1">
    <source>
        <dbReference type="ARBA" id="ARBA00004123"/>
    </source>
</evidence>
<feature type="compositionally biased region" description="Basic and acidic residues" evidence="6">
    <location>
        <begin position="142"/>
        <end position="162"/>
    </location>
</feature>
<keyword evidence="4" id="KW-0804">Transcription</keyword>
<evidence type="ECO:0000313" key="9">
    <source>
        <dbReference type="Proteomes" id="UP000886885"/>
    </source>
</evidence>
<comment type="subcellular location">
    <subcellularLocation>
        <location evidence="1">Nucleus</location>
    </subcellularLocation>
</comment>
<feature type="compositionally biased region" description="Basic and acidic residues" evidence="6">
    <location>
        <begin position="1"/>
        <end position="38"/>
    </location>
</feature>
<protein>
    <recommendedName>
        <fullName evidence="7">WRKY domain-containing protein</fullName>
    </recommendedName>
</protein>
<dbReference type="AlphaFoldDB" id="A0A8X8CBR3"/>
<feature type="compositionally biased region" description="Basic and acidic residues" evidence="6">
    <location>
        <begin position="76"/>
        <end position="114"/>
    </location>
</feature>
<feature type="domain" description="WRKY" evidence="7">
    <location>
        <begin position="286"/>
        <end position="347"/>
    </location>
</feature>
<keyword evidence="2" id="KW-0805">Transcription regulation</keyword>
<dbReference type="Proteomes" id="UP000886885">
    <property type="component" value="Chromosome 15A"/>
</dbReference>
<evidence type="ECO:0000313" key="8">
    <source>
        <dbReference type="EMBL" id="KAG6746964.1"/>
    </source>
</evidence>
<keyword evidence="5" id="KW-0539">Nucleus</keyword>
<dbReference type="Pfam" id="PF03106">
    <property type="entry name" value="WRKY"/>
    <property type="match status" value="1"/>
</dbReference>
<organism evidence="8 9">
    <name type="scientific">Populus tomentosa</name>
    <name type="common">Chinese white poplar</name>
    <dbReference type="NCBI Taxonomy" id="118781"/>
    <lineage>
        <taxon>Eukaryota</taxon>
        <taxon>Viridiplantae</taxon>
        <taxon>Streptophyta</taxon>
        <taxon>Embryophyta</taxon>
        <taxon>Tracheophyta</taxon>
        <taxon>Spermatophyta</taxon>
        <taxon>Magnoliopsida</taxon>
        <taxon>eudicotyledons</taxon>
        <taxon>Gunneridae</taxon>
        <taxon>Pentapetalae</taxon>
        <taxon>rosids</taxon>
        <taxon>fabids</taxon>
        <taxon>Malpighiales</taxon>
        <taxon>Salicaceae</taxon>
        <taxon>Saliceae</taxon>
        <taxon>Populus</taxon>
    </lineage>
</organism>
<evidence type="ECO:0000256" key="3">
    <source>
        <dbReference type="ARBA" id="ARBA00023125"/>
    </source>
</evidence>
<dbReference type="GO" id="GO:0005634">
    <property type="term" value="C:nucleus"/>
    <property type="evidence" value="ECO:0007669"/>
    <property type="project" value="UniProtKB-SubCell"/>
</dbReference>
<evidence type="ECO:0000256" key="5">
    <source>
        <dbReference type="ARBA" id="ARBA00023242"/>
    </source>
</evidence>
<sequence length="642" mass="69351">MIKMDVEDAMRRPHHEVVLTEDERVDSSGDEGSCREEAAAAAAAKVGSQRGCQENDDRRSSSPQHRDSGKQVVVATKKERTTMEADAKESSCQKEQDDQLESARAEMGEVRKENQRLKIYLDRMLKDYRTLQVQFYDAIQQEETKKSTDTVDDHQGTEEHELVSLTLGRISSEPKRDGKNNKTSSQGRNHDEQAKESLSLGSLCTFEASKSGTNETLPNPSPENSFGEPKEEAGETWPPGKVLKTMRGGDDEVPQQNPAKKARVSVRARCDTPTYCNDKLVMPVQMNDGCQWRKYGQKIAKGNPCPRAYYRCTVAPSCPVRKQVQRCAEDMSILTTTYEGTHNHPLPISATAMASTTSAAASMLLSGSSSSPGTAGFNSSGNIAVDLHGLNYYLSDNSKSKQFYLHNSSLSSSSTYPTITLDLTSNPSSTSSHFNRFTTSSYRPTIQKFASTSLNFGSSDSSNAMPWGNGFLPTSGQSHNRINHLGALNIGRPAMDQSNIYDQFYMPKINDLAAAPSQQSLPADAIAAATKAITADPSFQSVLAAALTSIIGTGTGSSATGVPNLGVVNNLFPKSERGPVSDSFSSSPPHGNPCASYFNKTTSAINSQPAPSSMAMFVPPSLPFSTPTNASASPVDKNDRAN</sequence>
<dbReference type="SMART" id="SM00774">
    <property type="entry name" value="WRKY"/>
    <property type="match status" value="1"/>
</dbReference>
<reference evidence="8" key="1">
    <citation type="journal article" date="2020" name="bioRxiv">
        <title>Hybrid origin of Populus tomentosa Carr. identified through genome sequencing and phylogenomic analysis.</title>
        <authorList>
            <person name="An X."/>
            <person name="Gao K."/>
            <person name="Chen Z."/>
            <person name="Li J."/>
            <person name="Yang X."/>
            <person name="Yang X."/>
            <person name="Zhou J."/>
            <person name="Guo T."/>
            <person name="Zhao T."/>
            <person name="Huang S."/>
            <person name="Miao D."/>
            <person name="Khan W.U."/>
            <person name="Rao P."/>
            <person name="Ye M."/>
            <person name="Lei B."/>
            <person name="Liao W."/>
            <person name="Wang J."/>
            <person name="Ji L."/>
            <person name="Li Y."/>
            <person name="Guo B."/>
            <person name="Mustafa N.S."/>
            <person name="Li S."/>
            <person name="Yun Q."/>
            <person name="Keller S.R."/>
            <person name="Mao J."/>
            <person name="Zhang R."/>
            <person name="Strauss S.H."/>
        </authorList>
    </citation>
    <scope>NUCLEOTIDE SEQUENCE</scope>
    <source>
        <strain evidence="8">GM15</strain>
        <tissue evidence="8">Leaf</tissue>
    </source>
</reference>
<dbReference type="InterPro" id="IPR003657">
    <property type="entry name" value="WRKY_dom"/>
</dbReference>
<dbReference type="EMBL" id="JAAWWB010000029">
    <property type="protein sequence ID" value="KAG6746964.1"/>
    <property type="molecule type" value="Genomic_DNA"/>
</dbReference>
<proteinExistence type="predicted"/>
<dbReference type="InterPro" id="IPR044810">
    <property type="entry name" value="WRKY_plant"/>
</dbReference>
<dbReference type="GO" id="GO:0003700">
    <property type="term" value="F:DNA-binding transcription factor activity"/>
    <property type="evidence" value="ECO:0007669"/>
    <property type="project" value="InterPro"/>
</dbReference>
<feature type="region of interest" description="Disordered" evidence="6">
    <location>
        <begin position="140"/>
        <end position="264"/>
    </location>
</feature>
<feature type="compositionally biased region" description="Basic and acidic residues" evidence="6">
    <location>
        <begin position="53"/>
        <end position="69"/>
    </location>
</feature>
<comment type="caution">
    <text evidence="8">The sequence shown here is derived from an EMBL/GenBank/DDBJ whole genome shotgun (WGS) entry which is preliminary data.</text>
</comment>
<dbReference type="PANTHER" id="PTHR31429:SF86">
    <property type="entry name" value="WRKY TRANSCRIPTION FACTOR 61-RELATED"/>
    <property type="match status" value="1"/>
</dbReference>
<feature type="region of interest" description="Disordered" evidence="6">
    <location>
        <begin position="1"/>
        <end position="114"/>
    </location>
</feature>
<evidence type="ECO:0000256" key="6">
    <source>
        <dbReference type="SAM" id="MobiDB-lite"/>
    </source>
</evidence>
<gene>
    <name evidence="8" type="ORF">POTOM_049340</name>
</gene>
<feature type="compositionally biased region" description="Polar residues" evidence="6">
    <location>
        <begin position="623"/>
        <end position="632"/>
    </location>
</feature>
<accession>A0A8X8CBR3</accession>